<dbReference type="Gene3D" id="1.25.40.10">
    <property type="entry name" value="Tetratricopeptide repeat domain"/>
    <property type="match status" value="1"/>
</dbReference>
<dbReference type="PANTHER" id="PTHR37422:SF21">
    <property type="entry name" value="EXOQ-LIKE PROTEIN"/>
    <property type="match status" value="1"/>
</dbReference>
<evidence type="ECO:0000313" key="7">
    <source>
        <dbReference type="EMBL" id="MBY6277965.1"/>
    </source>
</evidence>
<evidence type="ECO:0000256" key="5">
    <source>
        <dbReference type="SAM" id="Phobius"/>
    </source>
</evidence>
<feature type="transmembrane region" description="Helical" evidence="5">
    <location>
        <begin position="80"/>
        <end position="99"/>
    </location>
</feature>
<comment type="subcellular location">
    <subcellularLocation>
        <location evidence="1">Membrane</location>
        <topology evidence="1">Multi-pass membrane protein</topology>
    </subcellularLocation>
</comment>
<dbReference type="PANTHER" id="PTHR37422">
    <property type="entry name" value="TEICHURONIC ACID BIOSYNTHESIS PROTEIN TUAE"/>
    <property type="match status" value="1"/>
</dbReference>
<protein>
    <recommendedName>
        <fullName evidence="6">O-antigen ligase-related domain-containing protein</fullName>
    </recommendedName>
</protein>
<evidence type="ECO:0000259" key="6">
    <source>
        <dbReference type="Pfam" id="PF04932"/>
    </source>
</evidence>
<dbReference type="InterPro" id="IPR051533">
    <property type="entry name" value="WaaL-like"/>
</dbReference>
<dbReference type="InterPro" id="IPR007016">
    <property type="entry name" value="O-antigen_ligase-rel_domated"/>
</dbReference>
<feature type="non-terminal residue" evidence="7">
    <location>
        <position position="1"/>
    </location>
</feature>
<keyword evidence="2 5" id="KW-0812">Transmembrane</keyword>
<evidence type="ECO:0000256" key="1">
    <source>
        <dbReference type="ARBA" id="ARBA00004141"/>
    </source>
</evidence>
<evidence type="ECO:0000313" key="8">
    <source>
        <dbReference type="Proteomes" id="UP000732377"/>
    </source>
</evidence>
<dbReference type="InterPro" id="IPR011990">
    <property type="entry name" value="TPR-like_helical_dom_sf"/>
</dbReference>
<sequence>VWAVYVRDHLTTVLQVITAFGVFILVRAESTDRVRRAAVWLLSVSAVGVAVLGLLEYSGFFMEHVALGNLLQIEPQRDRVYTVFQYPNSAAVFFLAVLLLQNARMLVAESWAERILLAAASGVIATVFALTLSRGGILVAPLGVALLCLGLPLRQVLPSLLQWVTAAGLPAALALRPVTQAAMADAWPTAMLWALGACLAGAVATGGLHFLLRLSRRVQAVSGVVLFTAVLVGGIFAAPRILDQMPAVFARIAQVSVEDFTTDGRFEFLRDAGTLVARRPWGYGGGGWLRTYTQVQRYNYVARDPHSHYALTLVESGIPGLVLLLGTIGLGTFRAFQVRKGDPVRWAMAAAALTLAAHAAIDIDLSYYALWLLFWTLLGAAQPEPRPLPLKQERRFTFPIALTVAAAVIVFSGTLFLAARSYSTAEVAVLLGDNETALAAGTRAIRLDPLNSQYRTMIPTSENINRALELDPLNEELWRFVSTLLEEQGDTVGALAAAEQALQLRPMSVSHYENVADLLVHMMTAALEEERMADAVAFAGKVIALGEEVEDRGEVSLDRQKLVFPAYPGLTWTPRLNLAVGLAYLVSGELANAEEHLTAALANSDTSADAALWLHALYVRTGDEEKLAALHPKPSSQTLNSPLYAALLSLR</sequence>
<name>A0A953I5E8_SYMTR</name>
<dbReference type="Pfam" id="PF04932">
    <property type="entry name" value="Wzy_C"/>
    <property type="match status" value="1"/>
</dbReference>
<feature type="transmembrane region" description="Helical" evidence="5">
    <location>
        <begin position="38"/>
        <end position="60"/>
    </location>
</feature>
<dbReference type="AlphaFoldDB" id="A0A953I5E8"/>
<evidence type="ECO:0000256" key="3">
    <source>
        <dbReference type="ARBA" id="ARBA00022989"/>
    </source>
</evidence>
<accession>A0A953I5E8</accession>
<feature type="transmembrane region" description="Helical" evidence="5">
    <location>
        <begin position="317"/>
        <end position="336"/>
    </location>
</feature>
<dbReference type="RefSeq" id="WP_273381379.1">
    <property type="nucleotide sequence ID" value="NZ_PIUK01000294.1"/>
</dbReference>
<dbReference type="Proteomes" id="UP000732377">
    <property type="component" value="Unassembled WGS sequence"/>
</dbReference>
<keyword evidence="4 5" id="KW-0472">Membrane</keyword>
<feature type="transmembrane region" description="Helical" evidence="5">
    <location>
        <begin position="6"/>
        <end position="26"/>
    </location>
</feature>
<reference evidence="7" key="1">
    <citation type="submission" date="2017-11" db="EMBL/GenBank/DDBJ databases">
        <title>Three new genomes from thermophilic consortium.</title>
        <authorList>
            <person name="Quaggio R."/>
            <person name="Amgarten D."/>
            <person name="Setubal J.C."/>
        </authorList>
    </citation>
    <scope>NUCLEOTIDE SEQUENCE</scope>
    <source>
        <strain evidence="7">ZCTH01-B2</strain>
    </source>
</reference>
<dbReference type="EMBL" id="PIUK01000294">
    <property type="protein sequence ID" value="MBY6277965.1"/>
    <property type="molecule type" value="Genomic_DNA"/>
</dbReference>
<proteinExistence type="predicted"/>
<organism evidence="7 8">
    <name type="scientific">Symbiobacterium thermophilum</name>
    <dbReference type="NCBI Taxonomy" id="2734"/>
    <lineage>
        <taxon>Bacteria</taxon>
        <taxon>Bacillati</taxon>
        <taxon>Bacillota</taxon>
        <taxon>Clostridia</taxon>
        <taxon>Eubacteriales</taxon>
        <taxon>Symbiobacteriaceae</taxon>
        <taxon>Symbiobacterium</taxon>
    </lineage>
</organism>
<gene>
    <name evidence="7" type="ORF">CWE10_17575</name>
</gene>
<evidence type="ECO:0000256" key="4">
    <source>
        <dbReference type="ARBA" id="ARBA00023136"/>
    </source>
</evidence>
<evidence type="ECO:0000256" key="2">
    <source>
        <dbReference type="ARBA" id="ARBA00022692"/>
    </source>
</evidence>
<feature type="transmembrane region" description="Helical" evidence="5">
    <location>
        <begin position="111"/>
        <end position="130"/>
    </location>
</feature>
<dbReference type="GO" id="GO:0016020">
    <property type="term" value="C:membrane"/>
    <property type="evidence" value="ECO:0007669"/>
    <property type="project" value="UniProtKB-SubCell"/>
</dbReference>
<feature type="transmembrane region" description="Helical" evidence="5">
    <location>
        <begin position="190"/>
        <end position="212"/>
    </location>
</feature>
<keyword evidence="3 5" id="KW-1133">Transmembrane helix</keyword>
<feature type="transmembrane region" description="Helical" evidence="5">
    <location>
        <begin position="224"/>
        <end position="242"/>
    </location>
</feature>
<dbReference type="SUPFAM" id="SSF48452">
    <property type="entry name" value="TPR-like"/>
    <property type="match status" value="1"/>
</dbReference>
<feature type="domain" description="O-antigen ligase-related" evidence="6">
    <location>
        <begin position="199"/>
        <end position="325"/>
    </location>
</feature>
<comment type="caution">
    <text evidence="7">The sequence shown here is derived from an EMBL/GenBank/DDBJ whole genome shotgun (WGS) entry which is preliminary data.</text>
</comment>
<feature type="transmembrane region" description="Helical" evidence="5">
    <location>
        <begin position="396"/>
        <end position="419"/>
    </location>
</feature>